<dbReference type="EMBL" id="JADGJD010000790">
    <property type="protein sequence ID" value="KAJ3048445.1"/>
    <property type="molecule type" value="Genomic_DNA"/>
</dbReference>
<sequence>MFLIGPLTSFTSHPPTRLAILKCHEAGAVLVHAPSLEPLRDGNYAQLIRLAAGVVPTVSNIDISIFQNEIGVVLPEPPRRFPIPPPHSNPYIILTDSDIIPLSPSYFHPTRINYTNPSHLTIFEATNYGPNDAALHMRHRYPMTNMGGSQSLWREVVGVDVPGFVGSEKGEYTYGVESVEKVLVEIMVQNLDMGGVEAPEGVVGNVRGKMFGDFEPFIRKIPSWKLFTFDEFTITKLLKSWRGWPSPQSPSSPPPSPSTPNPDATPATTTFLTRTTSRDRIAKYHYDRKWHQIVRTCTLPEGLLDAHVKGLSKGWIGWRGVRCLVCGGLHSSIAVG</sequence>
<feature type="region of interest" description="Disordered" evidence="1">
    <location>
        <begin position="244"/>
        <end position="269"/>
    </location>
</feature>
<gene>
    <name evidence="2" type="ORF">HK097_010527</name>
</gene>
<comment type="caution">
    <text evidence="2">The sequence shown here is derived from an EMBL/GenBank/DDBJ whole genome shotgun (WGS) entry which is preliminary data.</text>
</comment>
<organism evidence="2 3">
    <name type="scientific">Rhizophlyctis rosea</name>
    <dbReference type="NCBI Taxonomy" id="64517"/>
    <lineage>
        <taxon>Eukaryota</taxon>
        <taxon>Fungi</taxon>
        <taxon>Fungi incertae sedis</taxon>
        <taxon>Chytridiomycota</taxon>
        <taxon>Chytridiomycota incertae sedis</taxon>
        <taxon>Chytridiomycetes</taxon>
        <taxon>Rhizophlyctidales</taxon>
        <taxon>Rhizophlyctidaceae</taxon>
        <taxon>Rhizophlyctis</taxon>
    </lineage>
</organism>
<name>A0AAD5X2G9_9FUNG</name>
<feature type="compositionally biased region" description="Pro residues" evidence="1">
    <location>
        <begin position="247"/>
        <end position="260"/>
    </location>
</feature>
<protein>
    <submittedName>
        <fullName evidence="2">Uncharacterized protein</fullName>
    </submittedName>
</protein>
<proteinExistence type="predicted"/>
<evidence type="ECO:0000313" key="3">
    <source>
        <dbReference type="Proteomes" id="UP001212841"/>
    </source>
</evidence>
<reference evidence="2" key="1">
    <citation type="submission" date="2020-05" db="EMBL/GenBank/DDBJ databases">
        <title>Phylogenomic resolution of chytrid fungi.</title>
        <authorList>
            <person name="Stajich J.E."/>
            <person name="Amses K."/>
            <person name="Simmons R."/>
            <person name="Seto K."/>
            <person name="Myers J."/>
            <person name="Bonds A."/>
            <person name="Quandt C.A."/>
            <person name="Barry K."/>
            <person name="Liu P."/>
            <person name="Grigoriev I."/>
            <person name="Longcore J.E."/>
            <person name="James T.Y."/>
        </authorList>
    </citation>
    <scope>NUCLEOTIDE SEQUENCE</scope>
    <source>
        <strain evidence="2">JEL0318</strain>
    </source>
</reference>
<evidence type="ECO:0000256" key="1">
    <source>
        <dbReference type="SAM" id="MobiDB-lite"/>
    </source>
</evidence>
<accession>A0AAD5X2G9</accession>
<dbReference type="AlphaFoldDB" id="A0AAD5X2G9"/>
<evidence type="ECO:0000313" key="2">
    <source>
        <dbReference type="EMBL" id="KAJ3048445.1"/>
    </source>
</evidence>
<keyword evidence="3" id="KW-1185">Reference proteome</keyword>
<dbReference type="Proteomes" id="UP001212841">
    <property type="component" value="Unassembled WGS sequence"/>
</dbReference>